<gene>
    <name evidence="1" type="ORF">CYME_CME180C</name>
</gene>
<evidence type="ECO:0008006" key="3">
    <source>
        <dbReference type="Google" id="ProtNLM"/>
    </source>
</evidence>
<dbReference type="Pfam" id="PF04134">
    <property type="entry name" value="DCC1-like"/>
    <property type="match status" value="1"/>
</dbReference>
<dbReference type="InterPro" id="IPR007263">
    <property type="entry name" value="DCC1-like"/>
</dbReference>
<dbReference type="OMA" id="GCEDECA"/>
<dbReference type="GO" id="GO:0015035">
    <property type="term" value="F:protein-disulfide reductase activity"/>
    <property type="evidence" value="ECO:0007669"/>
    <property type="project" value="InterPro"/>
</dbReference>
<keyword evidence="2" id="KW-1185">Reference proteome</keyword>
<dbReference type="KEGG" id="cme:CYME_CME180C"/>
<accession>M1UPM6</accession>
<reference evidence="1 2" key="2">
    <citation type="journal article" date="2007" name="BMC Biol.">
        <title>A 100%-complete sequence reveals unusually simple genomic features in the hot-spring red alga Cyanidioschyzon merolae.</title>
        <authorList>
            <person name="Nozaki H."/>
            <person name="Takano H."/>
            <person name="Misumi O."/>
            <person name="Terasawa K."/>
            <person name="Matsuzaki M."/>
            <person name="Maruyama S."/>
            <person name="Nishida K."/>
            <person name="Yagisawa F."/>
            <person name="Yoshida Y."/>
            <person name="Fujiwara T."/>
            <person name="Takio S."/>
            <person name="Tamura K."/>
            <person name="Chung S.J."/>
            <person name="Nakamura S."/>
            <person name="Kuroiwa H."/>
            <person name="Tanaka K."/>
            <person name="Sato N."/>
            <person name="Kuroiwa T."/>
        </authorList>
    </citation>
    <scope>NUCLEOTIDE SEQUENCE [LARGE SCALE GENOMIC DNA]</scope>
    <source>
        <strain evidence="1 2">10D</strain>
    </source>
</reference>
<dbReference type="GeneID" id="16992793"/>
<dbReference type="Proteomes" id="UP000007014">
    <property type="component" value="Chromosome 5"/>
</dbReference>
<sequence>MNSSFIVSPVYKSCNLRCRALLLRNHCAFGSNVSGSVNRQCTQFWRAPQRRVLRCGLTATDSGRSTLPSPKVREESSRRFSDQEIASETPLVTLLYDGECPICMKEVRFLQSRDAGRGRIAFVDITSPDYDPAKYAGITFEQAMGRIHGILPDGTVVKKVDVFRACYEAVGLGWLWAVTSVPLVKKLANAVYDFWADRRLQWTGRGTLESVLAARRGAAPAADGDDCSERCVIDWGEDEEPEEKK</sequence>
<dbReference type="HOGENOM" id="CLU_1134933_0_0_1"/>
<dbReference type="AlphaFoldDB" id="M1UPM6"/>
<protein>
    <recommendedName>
        <fullName evidence="3">Thiol-disulfide oxidoreductase DCC</fullName>
    </recommendedName>
</protein>
<dbReference type="InterPro" id="IPR044691">
    <property type="entry name" value="DCC1_Trx"/>
</dbReference>
<proteinExistence type="predicted"/>
<evidence type="ECO:0000313" key="1">
    <source>
        <dbReference type="EMBL" id="BAM79386.1"/>
    </source>
</evidence>
<evidence type="ECO:0000313" key="2">
    <source>
        <dbReference type="Proteomes" id="UP000007014"/>
    </source>
</evidence>
<name>M1UPM6_CYAM1</name>
<dbReference type="Gramene" id="CME180CT">
    <property type="protein sequence ID" value="CME180CT"/>
    <property type="gene ID" value="CME180C"/>
</dbReference>
<organism evidence="1 2">
    <name type="scientific">Cyanidioschyzon merolae (strain NIES-3377 / 10D)</name>
    <name type="common">Unicellular red alga</name>
    <dbReference type="NCBI Taxonomy" id="280699"/>
    <lineage>
        <taxon>Eukaryota</taxon>
        <taxon>Rhodophyta</taxon>
        <taxon>Bangiophyceae</taxon>
        <taxon>Cyanidiales</taxon>
        <taxon>Cyanidiaceae</taxon>
        <taxon>Cyanidioschyzon</taxon>
    </lineage>
</organism>
<dbReference type="EMBL" id="AP006487">
    <property type="protein sequence ID" value="BAM79386.1"/>
    <property type="molecule type" value="Genomic_DNA"/>
</dbReference>
<dbReference type="PANTHER" id="PTHR34290:SF2">
    <property type="entry name" value="OS04G0668800 PROTEIN"/>
    <property type="match status" value="1"/>
</dbReference>
<reference evidence="1 2" key="1">
    <citation type="journal article" date="2004" name="Nature">
        <title>Genome sequence of the ultrasmall unicellular red alga Cyanidioschyzon merolae 10D.</title>
        <authorList>
            <person name="Matsuzaki M."/>
            <person name="Misumi O."/>
            <person name="Shin-i T."/>
            <person name="Maruyama S."/>
            <person name="Takahara M."/>
            <person name="Miyagishima S."/>
            <person name="Mori T."/>
            <person name="Nishida K."/>
            <person name="Yagisawa F."/>
            <person name="Nishida K."/>
            <person name="Yoshida Y."/>
            <person name="Nishimura Y."/>
            <person name="Nakao S."/>
            <person name="Kobayashi T."/>
            <person name="Momoyama Y."/>
            <person name="Higashiyama T."/>
            <person name="Minoda A."/>
            <person name="Sano M."/>
            <person name="Nomoto H."/>
            <person name="Oishi K."/>
            <person name="Hayashi H."/>
            <person name="Ohta F."/>
            <person name="Nishizaka S."/>
            <person name="Haga S."/>
            <person name="Miura S."/>
            <person name="Morishita T."/>
            <person name="Kabeya Y."/>
            <person name="Terasawa K."/>
            <person name="Suzuki Y."/>
            <person name="Ishii Y."/>
            <person name="Asakawa S."/>
            <person name="Takano H."/>
            <person name="Ohta N."/>
            <person name="Kuroiwa H."/>
            <person name="Tanaka K."/>
            <person name="Shimizu N."/>
            <person name="Sugano S."/>
            <person name="Sato N."/>
            <person name="Nozaki H."/>
            <person name="Ogasawara N."/>
            <person name="Kohara Y."/>
            <person name="Kuroiwa T."/>
        </authorList>
    </citation>
    <scope>NUCLEOTIDE SEQUENCE [LARGE SCALE GENOMIC DNA]</scope>
    <source>
        <strain evidence="1 2">10D</strain>
    </source>
</reference>
<dbReference type="PANTHER" id="PTHR34290">
    <property type="entry name" value="SI:CH73-390P7.2"/>
    <property type="match status" value="1"/>
</dbReference>
<dbReference type="RefSeq" id="XP_005535672.1">
    <property type="nucleotide sequence ID" value="XM_005535615.1"/>
</dbReference>
<dbReference type="eggNOG" id="ENOG502RXZ4">
    <property type="taxonomic scope" value="Eukaryota"/>
</dbReference>
<dbReference type="OrthoDB" id="441708at2759"/>